<accession>A0ABU5ZIL0</accession>
<name>A0ABU5ZIL0_9BACL</name>
<comment type="caution">
    <text evidence="1">The sequence shown here is derived from an EMBL/GenBank/DDBJ whole genome shotgun (WGS) entry which is preliminary data.</text>
</comment>
<reference evidence="1" key="1">
    <citation type="submission" date="2023-12" db="EMBL/GenBank/DDBJ databases">
        <title>Fervidustalea candida gen. nov., sp. nov., a novel member of the family Paenibacillaceae isolated from a geothermal area.</title>
        <authorList>
            <person name="Li W.-J."/>
            <person name="Jiao J.-Y."/>
            <person name="Chen Y."/>
        </authorList>
    </citation>
    <scope>NUCLEOTIDE SEQUENCE</scope>
    <source>
        <strain evidence="1">SYSU GA230002</strain>
    </source>
</reference>
<dbReference type="Proteomes" id="UP001310386">
    <property type="component" value="Unassembled WGS sequence"/>
</dbReference>
<sequence length="130" mass="15067">MNIANCPRCGRIFAPGLKDVCSACAKEVEQQYERCVQYLRDNRGATITEVSENTEVPIKQITKFIREGRISLVNAPNMSYPCDVCGILIREGNMCETCRKRLTQDVNTLKEQEQRRREEIRKSMTYRSRD</sequence>
<keyword evidence="2" id="KW-1185">Reference proteome</keyword>
<dbReference type="EMBL" id="JAYJLD010000016">
    <property type="protein sequence ID" value="MEB3102338.1"/>
    <property type="molecule type" value="Genomic_DNA"/>
</dbReference>
<evidence type="ECO:0000313" key="1">
    <source>
        <dbReference type="EMBL" id="MEB3102338.1"/>
    </source>
</evidence>
<organism evidence="1 2">
    <name type="scientific">Ferviditalea candida</name>
    <dbReference type="NCBI Taxonomy" id="3108399"/>
    <lineage>
        <taxon>Bacteria</taxon>
        <taxon>Bacillati</taxon>
        <taxon>Bacillota</taxon>
        <taxon>Bacilli</taxon>
        <taxon>Bacillales</taxon>
        <taxon>Paenibacillaceae</taxon>
        <taxon>Ferviditalea</taxon>
    </lineage>
</organism>
<dbReference type="NCBIfam" id="TIGR03826">
    <property type="entry name" value="YvyF"/>
    <property type="match status" value="1"/>
</dbReference>
<protein>
    <submittedName>
        <fullName evidence="1">TIGR03826 family flagellar region protein</fullName>
    </submittedName>
</protein>
<keyword evidence="1" id="KW-0282">Flagellum</keyword>
<keyword evidence="1" id="KW-0966">Cell projection</keyword>
<keyword evidence="1" id="KW-0969">Cilium</keyword>
<gene>
    <name evidence="1" type="ORF">VF724_11770</name>
</gene>
<dbReference type="InterPro" id="IPR022258">
    <property type="entry name" value="Flagellar_operon_YvyF"/>
</dbReference>
<proteinExistence type="predicted"/>
<evidence type="ECO:0000313" key="2">
    <source>
        <dbReference type="Proteomes" id="UP001310386"/>
    </source>
</evidence>